<keyword evidence="2" id="KW-1185">Reference proteome</keyword>
<name>A0AAV3YXH9_9GAST</name>
<gene>
    <name evidence="1" type="ORF">PoB_001292900</name>
</gene>
<dbReference type="AlphaFoldDB" id="A0AAV3YXH9"/>
<reference evidence="1 2" key="1">
    <citation type="journal article" date="2021" name="Elife">
        <title>Chloroplast acquisition without the gene transfer in kleptoplastic sea slugs, Plakobranchus ocellatus.</title>
        <authorList>
            <person name="Maeda T."/>
            <person name="Takahashi S."/>
            <person name="Yoshida T."/>
            <person name="Shimamura S."/>
            <person name="Takaki Y."/>
            <person name="Nagai Y."/>
            <person name="Toyoda A."/>
            <person name="Suzuki Y."/>
            <person name="Arimoto A."/>
            <person name="Ishii H."/>
            <person name="Satoh N."/>
            <person name="Nishiyama T."/>
            <person name="Hasebe M."/>
            <person name="Maruyama T."/>
            <person name="Minagawa J."/>
            <person name="Obokata J."/>
            <person name="Shigenobu S."/>
        </authorList>
    </citation>
    <scope>NUCLEOTIDE SEQUENCE [LARGE SCALE GENOMIC DNA]</scope>
</reference>
<dbReference type="EMBL" id="BLXT01001518">
    <property type="protein sequence ID" value="GFN86423.1"/>
    <property type="molecule type" value="Genomic_DNA"/>
</dbReference>
<comment type="caution">
    <text evidence="1">The sequence shown here is derived from an EMBL/GenBank/DDBJ whole genome shotgun (WGS) entry which is preliminary data.</text>
</comment>
<evidence type="ECO:0000313" key="1">
    <source>
        <dbReference type="EMBL" id="GFN86423.1"/>
    </source>
</evidence>
<protein>
    <submittedName>
        <fullName evidence="1">Uncharacterized protein</fullName>
    </submittedName>
</protein>
<evidence type="ECO:0000313" key="2">
    <source>
        <dbReference type="Proteomes" id="UP000735302"/>
    </source>
</evidence>
<organism evidence="1 2">
    <name type="scientific">Plakobranchus ocellatus</name>
    <dbReference type="NCBI Taxonomy" id="259542"/>
    <lineage>
        <taxon>Eukaryota</taxon>
        <taxon>Metazoa</taxon>
        <taxon>Spiralia</taxon>
        <taxon>Lophotrochozoa</taxon>
        <taxon>Mollusca</taxon>
        <taxon>Gastropoda</taxon>
        <taxon>Heterobranchia</taxon>
        <taxon>Euthyneura</taxon>
        <taxon>Panpulmonata</taxon>
        <taxon>Sacoglossa</taxon>
        <taxon>Placobranchoidea</taxon>
        <taxon>Plakobranchidae</taxon>
        <taxon>Plakobranchus</taxon>
    </lineage>
</organism>
<dbReference type="Proteomes" id="UP000735302">
    <property type="component" value="Unassembled WGS sequence"/>
</dbReference>
<sequence>MGFSVPRIEVSTCPGDRTTDHEMPMNPPQQTEMWLFVDSKSDYGVPQIHDPDHDYGTRFEPHNDNFSNYYEGEIPIMPDRLQIWHKQVLLELSRSCNSYDHTKNEYKIKDPNQVYDFTRHPGYKELSTSDATAFSMDFTPGPGQKFTMFPHRQCADMNGLRGSTGVRFDEDQNQMTPENDHKHMVDWPINFIKTKKAMTDMATTMMEVWQIKYA</sequence>
<proteinExistence type="predicted"/>
<accession>A0AAV3YXH9</accession>